<dbReference type="Gene3D" id="3.10.28.10">
    <property type="entry name" value="Homing endonucleases"/>
    <property type="match status" value="2"/>
</dbReference>
<gene>
    <name evidence="3" type="primary">orf301</name>
</gene>
<dbReference type="EMBL" id="MT114157">
    <property type="protein sequence ID" value="QPZ51065.1"/>
    <property type="molecule type" value="Genomic_DNA"/>
</dbReference>
<dbReference type="GeneID" id="65338469"/>
<dbReference type="InterPro" id="IPR004860">
    <property type="entry name" value="LAGLIDADG_dom"/>
</dbReference>
<dbReference type="GO" id="GO:0005739">
    <property type="term" value="C:mitochondrion"/>
    <property type="evidence" value="ECO:0007669"/>
    <property type="project" value="UniProtKB-ARBA"/>
</dbReference>
<reference evidence="3" key="1">
    <citation type="journal article" date="2020" name="IMA Fungus">
        <title>The 256 kb mitochondrial genome of Clavaria fumosa is the largest among phylum Basidiomycota and is rich in introns and intronic ORFs.</title>
        <authorList>
            <person name="Wang X."/>
            <person name="Wang Y."/>
            <person name="Yao W."/>
            <person name="Shen J."/>
            <person name="Chen M."/>
            <person name="Gao M."/>
            <person name="Ren J."/>
            <person name="Li Q."/>
            <person name="Liu N."/>
        </authorList>
    </citation>
    <scope>NUCLEOTIDE SEQUENCE</scope>
</reference>
<dbReference type="GO" id="GO:0004519">
    <property type="term" value="F:endonuclease activity"/>
    <property type="evidence" value="ECO:0007669"/>
    <property type="project" value="UniProtKB-KW"/>
</dbReference>
<dbReference type="AlphaFoldDB" id="A0A7T3PCP2"/>
<dbReference type="PANTHER" id="PTHR36181">
    <property type="entry name" value="INTRON-ENCODED ENDONUCLEASE AI3-RELATED"/>
    <property type="match status" value="1"/>
</dbReference>
<keyword evidence="3" id="KW-0255">Endonuclease</keyword>
<protein>
    <submittedName>
        <fullName evidence="3">LAGLIDADG endonuclease</fullName>
    </submittedName>
</protein>
<geneLocation type="mitochondrion" evidence="3"/>
<name>A0A7T3PCP2_9AGAR</name>
<dbReference type="InterPro" id="IPR051289">
    <property type="entry name" value="LAGLIDADG_Endonuclease"/>
</dbReference>
<evidence type="ECO:0000259" key="2">
    <source>
        <dbReference type="Pfam" id="PF00961"/>
    </source>
</evidence>
<keyword evidence="3" id="KW-0496">Mitochondrion</keyword>
<sequence length="301" mass="35232">MIKINYFIITIIIKTFLNLNFINLYLDDVFCSCVSISIIDPLTGKNILYKLSKEYIQQFWVGLLEGDGTITVDKPRQSDNLRVRIIISLLNKEGNLQMLNLIQEAIGGRVVIERKDKYVTWIINKKKDLIKALAVLNKYPLITSRKQLQLAFATTCILNPNPNNFIKNRKNKYNDETIVRQIKDFKSIPYFKSWLSGFIEAEGNFNLLLNKTGSIRTSSFNIGQNKDIFILEMIKTYFDSHHIIYKDKKENKDIKHYRISISGSKCRSKIQEHFIDNPLLGNKNISYHKWIYYFIQNNKNT</sequence>
<dbReference type="RefSeq" id="YP_010130164.1">
    <property type="nucleotide sequence ID" value="NC_056336.1"/>
</dbReference>
<evidence type="ECO:0000256" key="1">
    <source>
        <dbReference type="ARBA" id="ARBA00002670"/>
    </source>
</evidence>
<dbReference type="InterPro" id="IPR027434">
    <property type="entry name" value="Homing_endonucl"/>
</dbReference>
<dbReference type="SUPFAM" id="SSF55608">
    <property type="entry name" value="Homing endonucleases"/>
    <property type="match status" value="2"/>
</dbReference>
<keyword evidence="3" id="KW-0378">Hydrolase</keyword>
<comment type="function">
    <text evidence="1">Mitochondrial DNA endonuclease involved in intron homing.</text>
</comment>
<proteinExistence type="predicted"/>
<evidence type="ECO:0000313" key="3">
    <source>
        <dbReference type="EMBL" id="QPZ51065.1"/>
    </source>
</evidence>
<organism evidence="3">
    <name type="scientific">Clavaria fumosa</name>
    <dbReference type="NCBI Taxonomy" id="264083"/>
    <lineage>
        <taxon>Eukaryota</taxon>
        <taxon>Fungi</taxon>
        <taxon>Dikarya</taxon>
        <taxon>Basidiomycota</taxon>
        <taxon>Agaricomycotina</taxon>
        <taxon>Agaricomycetes</taxon>
        <taxon>Agaricomycetidae</taxon>
        <taxon>Agaricales</taxon>
        <taxon>Clavariineae</taxon>
        <taxon>Clavariaceae</taxon>
        <taxon>Clavaria</taxon>
    </lineage>
</organism>
<feature type="domain" description="Homing endonuclease LAGLIDADG" evidence="2">
    <location>
        <begin position="195"/>
        <end position="292"/>
    </location>
</feature>
<feature type="domain" description="Homing endonuclease LAGLIDADG" evidence="2">
    <location>
        <begin position="60"/>
        <end position="153"/>
    </location>
</feature>
<keyword evidence="3" id="KW-0540">Nuclease</keyword>
<dbReference type="Pfam" id="PF00961">
    <property type="entry name" value="LAGLIDADG_1"/>
    <property type="match status" value="2"/>
</dbReference>
<dbReference type="PANTHER" id="PTHR36181:SF2">
    <property type="entry name" value="INTRON-ENCODED ENDONUCLEASE AI3-RELATED"/>
    <property type="match status" value="1"/>
</dbReference>
<accession>A0A7T3PCP2</accession>